<protein>
    <submittedName>
        <fullName evidence="1">Uncharacterized protein</fullName>
    </submittedName>
</protein>
<evidence type="ECO:0000313" key="2">
    <source>
        <dbReference type="Proteomes" id="UP000569005"/>
    </source>
</evidence>
<dbReference type="EMBL" id="JACHEA010000001">
    <property type="protein sequence ID" value="MBB5337879.1"/>
    <property type="molecule type" value="Genomic_DNA"/>
</dbReference>
<proteinExistence type="predicted"/>
<keyword evidence="2" id="KW-1185">Reference proteome</keyword>
<dbReference type="Proteomes" id="UP000569005">
    <property type="component" value="Unassembled WGS sequence"/>
</dbReference>
<name>A0ACC5NTI3_9BACT</name>
<accession>A0ACC5NTI3</accession>
<gene>
    <name evidence="1" type="ORF">HDF13_000212</name>
</gene>
<organism evidence="1 2">
    <name type="scientific">Tunturiibacter gelidiferens</name>
    <dbReference type="NCBI Taxonomy" id="3069689"/>
    <lineage>
        <taxon>Bacteria</taxon>
        <taxon>Pseudomonadati</taxon>
        <taxon>Acidobacteriota</taxon>
        <taxon>Terriglobia</taxon>
        <taxon>Terriglobales</taxon>
        <taxon>Acidobacteriaceae</taxon>
        <taxon>Tunturiibacter</taxon>
    </lineage>
</organism>
<comment type="caution">
    <text evidence="1">The sequence shown here is derived from an EMBL/GenBank/DDBJ whole genome shotgun (WGS) entry which is preliminary data.</text>
</comment>
<sequence>MSFADSCKRLEGGQDGQLSRYITDTEAIKALKDYKNPAVVPVGLKGIGKSSAYRALTEFGKFENEVVVGIDPNKFALHLPKKDLSYTSFRKQFEHELVVEALRSIVERAFVLEANVSGIKTLIAAAKRHQQSYVEAVKNFLGRGGGISFAGFGFSVGKADSPVLVGLRPQEDIQAAQETLRALCRKGVKVRVVVDDPEQVFSASASLDVNLVGGFCLAAITLSHDVENLKIIALMKPHVYQPVMRNVDDLTRYPYHMIRLRWTHEELIKIIQRRLDAEGQKWTDVFEGTEASAKKMLRDELEKITRNGPRDLLRSLDAALENSTNGKASKVLLQTSRERAAQGSLDELTSAYNALYPDLGDVVSAIFRNSAEKSFTLDELRNHIQTLQMKDPDMKAVSKLKWMQAQNTKTLPNLLLETGVIAFRHANKTVLPFEEQYSLERFRRADAVFLVPALAAAVAP</sequence>
<reference evidence="1" key="1">
    <citation type="submission" date="2020-08" db="EMBL/GenBank/DDBJ databases">
        <title>Genomic Encyclopedia of Type Strains, Phase IV (KMG-V): Genome sequencing to study the core and pangenomes of soil and plant-associated prokaryotes.</title>
        <authorList>
            <person name="Whitman W."/>
        </authorList>
    </citation>
    <scope>NUCLEOTIDE SEQUENCE</scope>
    <source>
        <strain evidence="1">M8UP15</strain>
    </source>
</reference>
<evidence type="ECO:0000313" key="1">
    <source>
        <dbReference type="EMBL" id="MBB5337879.1"/>
    </source>
</evidence>